<dbReference type="GeneID" id="94195676"/>
<dbReference type="EMBL" id="BPLF01000003">
    <property type="protein sequence ID" value="GIX64195.1"/>
    <property type="molecule type" value="Genomic_DNA"/>
</dbReference>
<comment type="similarity">
    <text evidence="5">Belongs to the BI1 family.</text>
</comment>
<feature type="transmembrane region" description="Helical" evidence="5">
    <location>
        <begin position="222"/>
        <end position="244"/>
    </location>
</feature>
<keyword evidence="3 5" id="KW-1133">Transmembrane helix</keyword>
<dbReference type="Pfam" id="PF01027">
    <property type="entry name" value="Bax1-I"/>
    <property type="match status" value="1"/>
</dbReference>
<reference evidence="6 7" key="1">
    <citation type="submission" date="2021-06" db="EMBL/GenBank/DDBJ databases">
        <title>Genome sequence of Babesia caballi.</title>
        <authorList>
            <person name="Yamagishi J."/>
            <person name="Kidaka T."/>
            <person name="Ochi A."/>
        </authorList>
    </citation>
    <scope>NUCLEOTIDE SEQUENCE [LARGE SCALE GENOMIC DNA]</scope>
    <source>
        <strain evidence="6">USDA-D6B2</strain>
    </source>
</reference>
<proteinExistence type="inferred from homology"/>
<evidence type="ECO:0000256" key="1">
    <source>
        <dbReference type="ARBA" id="ARBA00004141"/>
    </source>
</evidence>
<evidence type="ECO:0000313" key="7">
    <source>
        <dbReference type="Proteomes" id="UP001497744"/>
    </source>
</evidence>
<keyword evidence="2 5" id="KW-0812">Transmembrane</keyword>
<sequence>MATTESRADAANYYDPEKNATGDHYCFAETTPTYIRHEFVKKVFGIVTLQLIATFAFVLTAYNVERIANFFLANRWIGIAAVVVFMVVSLVVACKRSLAHNSTVAICILALMTLCMSVYVSAFAVRFAPFEITVAAGLTAGLTFCITLFAMQTKYDFTGFIMYLFCISLGMMFAGVLIAFFPSKAARIAYSAIAATLICVYLVVDIQLAVGGKRLEWTVDDYVIAAVSIYADIITLFIEILNLVGSSNS</sequence>
<comment type="caution">
    <text evidence="6">The sequence shown here is derived from an EMBL/GenBank/DDBJ whole genome shotgun (WGS) entry which is preliminary data.</text>
</comment>
<evidence type="ECO:0000256" key="2">
    <source>
        <dbReference type="ARBA" id="ARBA00022692"/>
    </source>
</evidence>
<keyword evidence="7" id="KW-1185">Reference proteome</keyword>
<dbReference type="RefSeq" id="XP_067716264.1">
    <property type="nucleotide sequence ID" value="XM_067860163.1"/>
</dbReference>
<feature type="transmembrane region" description="Helical" evidence="5">
    <location>
        <begin position="76"/>
        <end position="94"/>
    </location>
</feature>
<feature type="transmembrane region" description="Helical" evidence="5">
    <location>
        <begin position="132"/>
        <end position="151"/>
    </location>
</feature>
<evidence type="ECO:0000256" key="3">
    <source>
        <dbReference type="ARBA" id="ARBA00022989"/>
    </source>
</evidence>
<dbReference type="GO" id="GO:0016020">
    <property type="term" value="C:membrane"/>
    <property type="evidence" value="ECO:0007669"/>
    <property type="project" value="UniProtKB-SubCell"/>
</dbReference>
<feature type="transmembrane region" description="Helical" evidence="5">
    <location>
        <begin position="160"/>
        <end position="182"/>
    </location>
</feature>
<dbReference type="Proteomes" id="UP001497744">
    <property type="component" value="Unassembled WGS sequence"/>
</dbReference>
<comment type="subcellular location">
    <subcellularLocation>
        <location evidence="1">Membrane</location>
        <topology evidence="1">Multi-pass membrane protein</topology>
    </subcellularLocation>
</comment>
<evidence type="ECO:0000256" key="5">
    <source>
        <dbReference type="RuleBase" id="RU004379"/>
    </source>
</evidence>
<dbReference type="GO" id="GO:0005783">
    <property type="term" value="C:endoplasmic reticulum"/>
    <property type="evidence" value="ECO:0007669"/>
    <property type="project" value="TreeGrafter"/>
</dbReference>
<feature type="transmembrane region" description="Helical" evidence="5">
    <location>
        <begin position="188"/>
        <end position="210"/>
    </location>
</feature>
<dbReference type="PANTHER" id="PTHR23291:SF127">
    <property type="entry name" value="PROTEIN LIFEGUARD 1-LIKE"/>
    <property type="match status" value="1"/>
</dbReference>
<gene>
    <name evidence="6" type="ORF">BcabD6B2_36300</name>
</gene>
<accession>A0AAV4LWD1</accession>
<dbReference type="PANTHER" id="PTHR23291">
    <property type="entry name" value="BAX INHIBITOR-RELATED"/>
    <property type="match status" value="1"/>
</dbReference>
<feature type="transmembrane region" description="Helical" evidence="5">
    <location>
        <begin position="106"/>
        <end position="126"/>
    </location>
</feature>
<organism evidence="6 7">
    <name type="scientific">Babesia caballi</name>
    <dbReference type="NCBI Taxonomy" id="5871"/>
    <lineage>
        <taxon>Eukaryota</taxon>
        <taxon>Sar</taxon>
        <taxon>Alveolata</taxon>
        <taxon>Apicomplexa</taxon>
        <taxon>Aconoidasida</taxon>
        <taxon>Piroplasmida</taxon>
        <taxon>Babesiidae</taxon>
        <taxon>Babesia</taxon>
    </lineage>
</organism>
<dbReference type="GO" id="GO:0005794">
    <property type="term" value="C:Golgi apparatus"/>
    <property type="evidence" value="ECO:0007669"/>
    <property type="project" value="TreeGrafter"/>
</dbReference>
<protein>
    <submittedName>
        <fullName evidence="6">Conserved transmembrane protein</fullName>
    </submittedName>
</protein>
<evidence type="ECO:0000256" key="4">
    <source>
        <dbReference type="ARBA" id="ARBA00023136"/>
    </source>
</evidence>
<keyword evidence="4 5" id="KW-0472">Membrane</keyword>
<dbReference type="AlphaFoldDB" id="A0AAV4LWD1"/>
<evidence type="ECO:0000313" key="6">
    <source>
        <dbReference type="EMBL" id="GIX64195.1"/>
    </source>
</evidence>
<dbReference type="InterPro" id="IPR006214">
    <property type="entry name" value="Bax_inhibitor_1-related"/>
</dbReference>
<name>A0AAV4LWD1_BABCB</name>
<feature type="transmembrane region" description="Helical" evidence="5">
    <location>
        <begin position="43"/>
        <end position="64"/>
    </location>
</feature>